<organism evidence="2 3">
    <name type="scientific">Bacillus thuringiensis</name>
    <dbReference type="NCBI Taxonomy" id="1428"/>
    <lineage>
        <taxon>Bacteria</taxon>
        <taxon>Bacillati</taxon>
        <taxon>Bacillota</taxon>
        <taxon>Bacilli</taxon>
        <taxon>Bacillales</taxon>
        <taxon>Bacillaceae</taxon>
        <taxon>Bacillus</taxon>
        <taxon>Bacillus cereus group</taxon>
    </lineage>
</organism>
<evidence type="ECO:0000313" key="3">
    <source>
        <dbReference type="Proteomes" id="UP000194551"/>
    </source>
</evidence>
<gene>
    <name evidence="2" type="ORF">BK774_26505</name>
</gene>
<dbReference type="GO" id="GO:0006302">
    <property type="term" value="P:double-strand break repair"/>
    <property type="evidence" value="ECO:0007669"/>
    <property type="project" value="TreeGrafter"/>
</dbReference>
<protein>
    <recommendedName>
        <fullName evidence="1">Endonuclease GajA/Old nuclease/RecF-like AAA domain-containing protein</fullName>
    </recommendedName>
</protein>
<dbReference type="SUPFAM" id="SSF52540">
    <property type="entry name" value="P-loop containing nucleoside triphosphate hydrolases"/>
    <property type="match status" value="1"/>
</dbReference>
<dbReference type="GO" id="GO:0000731">
    <property type="term" value="P:DNA synthesis involved in DNA repair"/>
    <property type="evidence" value="ECO:0007669"/>
    <property type="project" value="TreeGrafter"/>
</dbReference>
<accession>A0A9X6K9N6</accession>
<reference evidence="2 3" key="1">
    <citation type="submission" date="2016-10" db="EMBL/GenBank/DDBJ databases">
        <title>Comparative genomics of Bacillus thuringiensis reveals a path to pathogens against multiple invertebrate hosts.</title>
        <authorList>
            <person name="Zheng J."/>
            <person name="Gao Q."/>
            <person name="Liu H."/>
            <person name="Peng D."/>
            <person name="Ruan L."/>
            <person name="Sun M."/>
        </authorList>
    </citation>
    <scope>NUCLEOTIDE SEQUENCE [LARGE SCALE GENOMIC DNA]</scope>
    <source>
        <strain evidence="2">HD5</strain>
    </source>
</reference>
<dbReference type="Pfam" id="PF13175">
    <property type="entry name" value="AAA_15"/>
    <property type="match status" value="1"/>
</dbReference>
<dbReference type="EMBL" id="NFEM01000126">
    <property type="protein sequence ID" value="OTZ97182.1"/>
    <property type="molecule type" value="Genomic_DNA"/>
</dbReference>
<dbReference type="RefSeq" id="WP_080495966.1">
    <property type="nucleotide sequence ID" value="NZ_CAKJXA010000119.1"/>
</dbReference>
<dbReference type="Gene3D" id="3.40.50.300">
    <property type="entry name" value="P-loop containing nucleotide triphosphate hydrolases"/>
    <property type="match status" value="1"/>
</dbReference>
<dbReference type="InterPro" id="IPR041685">
    <property type="entry name" value="AAA_GajA/Old/RecF-like"/>
</dbReference>
<proteinExistence type="predicted"/>
<evidence type="ECO:0000313" key="2">
    <source>
        <dbReference type="EMBL" id="OTZ97182.1"/>
    </source>
</evidence>
<dbReference type="Proteomes" id="UP000194551">
    <property type="component" value="Unassembled WGS sequence"/>
</dbReference>
<dbReference type="AlphaFoldDB" id="A0A9X6K9N6"/>
<sequence>MEILYIWIKKYKNINKQGFNFGGEFLFQYDEQNLYVERNEMHIPGFFNIFPKLENYSSTILNVSAIAGENGTGKTNFLDFLKYLNNHNIEDYIVIYKSNEGEYNIIGAKCYINNPSVNIKRKHVSEFFSLFQFIYLSNILDVTRNEQNSSQLFNISTNFLINKVGFEQFRASEFLRQITFAVDHNFSSLIDFKLPEKITCSLLTEVTNDFFKELNSWYIDIVDDKNVNELDQSIKNIQKMHGVLKELTNKIRKFKYYGQFISHMILVFWLEILNLPRKIAEYLINNSTMFDDLINFIIECLREQVDIEVGQLKEFTTRAMDRISVSLTYNYFDQIDIKNQKKYLKIIREFQKKTKFKIAIIRSFTDIYQEESTSDELNSSVKISSNHILLQEFITCYVQSFMKKSYLHFEWLELSAGQVARLNIYSRLYYAMNRLSHHQKDVVIIVDEGELYYHPEWQRKWLWYFLKSISSIYINKRVQVIISTHSPFILSDLPSQNIIFLKKGDKGVQVIEGLEDNQLTFASNINTLLSNSFFMKNGLVGEVAKFKINNLINLLNNKDPEEIRKNESQISKQIRYIGEPIIRNKLFNMLNNVLTVDYLQVQRKLDEIEKRLNNRGI</sequence>
<name>A0A9X6K9N6_BACTU</name>
<dbReference type="PANTHER" id="PTHR32182">
    <property type="entry name" value="DNA REPLICATION AND REPAIR PROTEIN RECF"/>
    <property type="match status" value="1"/>
</dbReference>
<dbReference type="PANTHER" id="PTHR32182:SF22">
    <property type="entry name" value="ATP-DEPENDENT ENDONUCLEASE, OLD FAMILY-RELATED"/>
    <property type="match status" value="1"/>
</dbReference>
<evidence type="ECO:0000259" key="1">
    <source>
        <dbReference type="Pfam" id="PF13175"/>
    </source>
</evidence>
<comment type="caution">
    <text evidence="2">The sequence shown here is derived from an EMBL/GenBank/DDBJ whole genome shotgun (WGS) entry which is preliminary data.</text>
</comment>
<feature type="domain" description="Endonuclease GajA/Old nuclease/RecF-like AAA" evidence="1">
    <location>
        <begin position="62"/>
        <end position="489"/>
    </location>
</feature>
<dbReference type="InterPro" id="IPR027417">
    <property type="entry name" value="P-loop_NTPase"/>
</dbReference>